<protein>
    <submittedName>
        <fullName evidence="4 5">Synergin gamma</fullName>
    </submittedName>
</protein>
<feature type="region of interest" description="Disordered" evidence="1">
    <location>
        <begin position="1"/>
        <end position="32"/>
    </location>
</feature>
<feature type="compositionally biased region" description="Low complexity" evidence="1">
    <location>
        <begin position="77"/>
        <end position="98"/>
    </location>
</feature>
<feature type="compositionally biased region" description="Polar residues" evidence="1">
    <location>
        <begin position="164"/>
        <end position="178"/>
    </location>
</feature>
<dbReference type="InterPro" id="IPR039656">
    <property type="entry name" value="SYNRG"/>
</dbReference>
<accession>A0A6J1TA98</accession>
<feature type="compositionally biased region" description="Polar residues" evidence="1">
    <location>
        <begin position="142"/>
        <end position="151"/>
    </location>
</feature>
<proteinExistence type="predicted"/>
<dbReference type="PANTHER" id="PTHR15463:SF2">
    <property type="entry name" value="SYNERGIN GAMMA"/>
    <property type="match status" value="1"/>
</dbReference>
<feature type="region of interest" description="Disordered" evidence="1">
    <location>
        <begin position="138"/>
        <end position="193"/>
    </location>
</feature>
<dbReference type="Pfam" id="PF25999">
    <property type="entry name" value="SYNRG_C"/>
    <property type="match status" value="1"/>
</dbReference>
<feature type="region of interest" description="Disordered" evidence="1">
    <location>
        <begin position="414"/>
        <end position="441"/>
    </location>
</feature>
<evidence type="ECO:0000313" key="4">
    <source>
        <dbReference type="RefSeq" id="XP_026288599.1"/>
    </source>
</evidence>
<dbReference type="Gene3D" id="1.10.238.10">
    <property type="entry name" value="EF-hand"/>
    <property type="match status" value="1"/>
</dbReference>
<feature type="compositionally biased region" description="Basic and acidic residues" evidence="1">
    <location>
        <begin position="464"/>
        <end position="474"/>
    </location>
</feature>
<dbReference type="Proteomes" id="UP000504606">
    <property type="component" value="Unplaced"/>
</dbReference>
<dbReference type="PANTHER" id="PTHR15463">
    <property type="entry name" value="AP1 GAMMA SUBUNIT BINDING PROTEIN 1"/>
    <property type="match status" value="1"/>
</dbReference>
<evidence type="ECO:0000313" key="5">
    <source>
        <dbReference type="RefSeq" id="XP_026288600.1"/>
    </source>
</evidence>
<dbReference type="InterPro" id="IPR059024">
    <property type="entry name" value="SYNRG_C"/>
</dbReference>
<feature type="compositionally biased region" description="Basic and acidic residues" evidence="1">
    <location>
        <begin position="304"/>
        <end position="314"/>
    </location>
</feature>
<dbReference type="PROSITE" id="PS50031">
    <property type="entry name" value="EH"/>
    <property type="match status" value="1"/>
</dbReference>
<keyword evidence="3" id="KW-1185">Reference proteome</keyword>
<dbReference type="RefSeq" id="XP_026288599.1">
    <property type="nucleotide sequence ID" value="XM_026432814.2"/>
</dbReference>
<feature type="domain" description="EH" evidence="2">
    <location>
        <begin position="199"/>
        <end position="299"/>
    </location>
</feature>
<evidence type="ECO:0000259" key="2">
    <source>
        <dbReference type="PROSITE" id="PS50031"/>
    </source>
</evidence>
<gene>
    <name evidence="4 5 6" type="primary">LOC113213685</name>
</gene>
<feature type="compositionally biased region" description="Low complexity" evidence="1">
    <location>
        <begin position="322"/>
        <end position="351"/>
    </location>
</feature>
<feature type="region of interest" description="Disordered" evidence="1">
    <location>
        <begin position="77"/>
        <end position="108"/>
    </location>
</feature>
<evidence type="ECO:0000313" key="3">
    <source>
        <dbReference type="Proteomes" id="UP000504606"/>
    </source>
</evidence>
<feature type="region of interest" description="Disordered" evidence="1">
    <location>
        <begin position="458"/>
        <end position="478"/>
    </location>
</feature>
<evidence type="ECO:0000256" key="1">
    <source>
        <dbReference type="SAM" id="MobiDB-lite"/>
    </source>
</evidence>
<dbReference type="KEGG" id="foc:113213685"/>
<organism evidence="3 5">
    <name type="scientific">Frankliniella occidentalis</name>
    <name type="common">Western flower thrips</name>
    <name type="synonym">Euthrips occidentalis</name>
    <dbReference type="NCBI Taxonomy" id="133901"/>
    <lineage>
        <taxon>Eukaryota</taxon>
        <taxon>Metazoa</taxon>
        <taxon>Ecdysozoa</taxon>
        <taxon>Arthropoda</taxon>
        <taxon>Hexapoda</taxon>
        <taxon>Insecta</taxon>
        <taxon>Pterygota</taxon>
        <taxon>Neoptera</taxon>
        <taxon>Paraneoptera</taxon>
        <taxon>Thysanoptera</taxon>
        <taxon>Terebrantia</taxon>
        <taxon>Thripoidea</taxon>
        <taxon>Thripidae</taxon>
        <taxon>Frankliniella</taxon>
    </lineage>
</organism>
<dbReference type="GeneID" id="113213685"/>
<feature type="region of interest" description="Disordered" evidence="1">
    <location>
        <begin position="299"/>
        <end position="372"/>
    </location>
</feature>
<dbReference type="InterPro" id="IPR000261">
    <property type="entry name" value="EH_dom"/>
</dbReference>
<dbReference type="AlphaFoldDB" id="A0A6J1TA98"/>
<evidence type="ECO:0000313" key="6">
    <source>
        <dbReference type="RefSeq" id="XP_052119479.1"/>
    </source>
</evidence>
<dbReference type="RefSeq" id="XP_026288600.1">
    <property type="nucleotide sequence ID" value="XM_026432815.2"/>
</dbReference>
<dbReference type="GO" id="GO:0030130">
    <property type="term" value="C:clathrin coat of trans-Golgi network vesicle"/>
    <property type="evidence" value="ECO:0007669"/>
    <property type="project" value="TreeGrafter"/>
</dbReference>
<name>A0A6J1TA98_FRAOC</name>
<sequence>MFPQQGSGMNRPVHPPPSMPSGSIQGFPGMPSSTMMSAGVPAAGYGLQHGFVGNMPMAPMSSGPVNVQPIQNKMWQQNQQQNFKPQNMQNQQLLQQSQQKDHKHRDYLKQQQRLKAMPLSSSQGMSADTLIGNLMDKKDTFTPRQNSQGQIKQPGDRPELLGQQGRQPIQPNQPNITGSRGAGGSTNPNDNLPGWLIPNSARLPPIYSHIWSLVNDPASGGVLVDTNKILALLLTSSLPKEVLGFIWNLATNGANVQLNQQQLYITLALVALAQMGCTFNNLSVLNFIPTPPIPTFNMNVPKSSVDEKQKRSDLNMKPPAPNAAAIALPSSSSTLVPTSAPAPSSAPIPTQADDDDFDDFTDFQSADTSAAPTSNLPNLCNSLPATAVIQPSMAAKQVVNELNHSVVNKLGRSQGRSIGSRLANHTLGAPKSNQKPRRASMDSDNFYIQDDFAIGFERNQNQMRDQRGAERNEDLSESEDFSDFQVAAGLNVNVDELFPKCHPKSKSQDLVLKESAIRNESDDESFIINKEEELLDFDSSTKPPPVELKSRPTTVEIPLVAPPPNKATKELMLVEEDKYSALRLIGLDSSGNTASQTLGATSKSSDTDDFGDFVSADDLFAEIAERDTGNSVKPINPPTDSNQQVPSVLNVKFAIDDWGPSVFQSSQAVQNSVNTVQNLFEAAPTAEPKNKFEDLSAAFVDLDISKESGDLLTKTDAPSSWSFDLDLGKESAGLNLNLNFSSVHDNANDDDFGDFVGPDSSQIEDTNCKAASGFLVDQLWSEDSSKMMPGSLSDNKSVSSLELPGVTLSRHGSLPSLDLNLFPTTDDLTDKAMNSEVSDWLRCLDSSCSLLQASASTFTNITSHSVLLEVLGTAEGRNFLNNLLEVHRVTWRIQRSYQRSGHESNQVETVLASIQKVWSTLQTFYKLANIETAVEKDGSDEESGQPACGVCGSPASRSVLEYGGHVYHAPCANLWLNSVDRTLPSHLSLL</sequence>
<reference evidence="4 5" key="1">
    <citation type="submission" date="2025-04" db="UniProtKB">
        <authorList>
            <consortium name="RefSeq"/>
        </authorList>
    </citation>
    <scope>IDENTIFICATION</scope>
    <source>
        <tissue evidence="4 5">Whole organism</tissue>
    </source>
</reference>
<dbReference type="OrthoDB" id="524326at2759"/>
<feature type="compositionally biased region" description="Acidic residues" evidence="1">
    <location>
        <begin position="352"/>
        <end position="361"/>
    </location>
</feature>
<dbReference type="RefSeq" id="XP_052119479.1">
    <property type="nucleotide sequence ID" value="XM_052263519.1"/>
</dbReference>